<dbReference type="PANTHER" id="PTHR11014">
    <property type="entry name" value="PEPTIDASE M20 FAMILY MEMBER"/>
    <property type="match status" value="1"/>
</dbReference>
<dbReference type="PANTHER" id="PTHR11014:SF63">
    <property type="entry name" value="METALLOPEPTIDASE, PUTATIVE (AFU_ORTHOLOGUE AFUA_6G09600)-RELATED"/>
    <property type="match status" value="1"/>
</dbReference>
<dbReference type="FunFam" id="3.30.70.360:FF:000001">
    <property type="entry name" value="N-acetyldiaminopimelate deacetylase"/>
    <property type="match status" value="1"/>
</dbReference>
<dbReference type="Gene3D" id="3.30.70.360">
    <property type="match status" value="1"/>
</dbReference>
<dbReference type="InterPro" id="IPR011650">
    <property type="entry name" value="Peptidase_M20_dimer"/>
</dbReference>
<keyword evidence="2" id="KW-0479">Metal-binding</keyword>
<dbReference type="EMBL" id="CACRSL010000003">
    <property type="protein sequence ID" value="VYS81742.1"/>
    <property type="molecule type" value="Genomic_DNA"/>
</dbReference>
<dbReference type="InterPro" id="IPR036264">
    <property type="entry name" value="Bact_exopeptidase_dim_dom"/>
</dbReference>
<dbReference type="AlphaFoldDB" id="A0A6N2RL73"/>
<feature type="binding site" evidence="2">
    <location>
        <position position="101"/>
    </location>
    <ligand>
        <name>Mn(2+)</name>
        <dbReference type="ChEBI" id="CHEBI:29035"/>
        <label>2</label>
    </ligand>
</feature>
<dbReference type="NCBIfam" id="TIGR01891">
    <property type="entry name" value="amidohydrolases"/>
    <property type="match status" value="1"/>
</dbReference>
<proteinExistence type="predicted"/>
<dbReference type="GO" id="GO:0004046">
    <property type="term" value="F:aminoacylase activity"/>
    <property type="evidence" value="ECO:0007669"/>
    <property type="project" value="UniProtKB-EC"/>
</dbReference>
<organism evidence="4">
    <name type="scientific">uncultured Anaerotruncus sp</name>
    <dbReference type="NCBI Taxonomy" id="905011"/>
    <lineage>
        <taxon>Bacteria</taxon>
        <taxon>Bacillati</taxon>
        <taxon>Bacillota</taxon>
        <taxon>Clostridia</taxon>
        <taxon>Eubacteriales</taxon>
        <taxon>Oscillospiraceae</taxon>
        <taxon>Anaerotruncus</taxon>
        <taxon>environmental samples</taxon>
    </lineage>
</organism>
<evidence type="ECO:0000313" key="4">
    <source>
        <dbReference type="EMBL" id="VYS81742.1"/>
    </source>
</evidence>
<accession>A0A6N2RL73</accession>
<dbReference type="InterPro" id="IPR017439">
    <property type="entry name" value="Amidohydrolase"/>
</dbReference>
<dbReference type="GO" id="GO:0019877">
    <property type="term" value="P:diaminopimelate biosynthetic process"/>
    <property type="evidence" value="ECO:0007669"/>
    <property type="project" value="UniProtKB-ARBA"/>
</dbReference>
<feature type="binding site" evidence="2">
    <location>
        <position position="135"/>
    </location>
    <ligand>
        <name>Mn(2+)</name>
        <dbReference type="ChEBI" id="CHEBI:29035"/>
        <label>2</label>
    </ligand>
</feature>
<keyword evidence="2" id="KW-0464">Manganese</keyword>
<dbReference type="GO" id="GO:0046872">
    <property type="term" value="F:metal ion binding"/>
    <property type="evidence" value="ECO:0007669"/>
    <property type="project" value="UniProtKB-KW"/>
</dbReference>
<dbReference type="SUPFAM" id="SSF55031">
    <property type="entry name" value="Bacterial exopeptidase dimerisation domain"/>
    <property type="match status" value="1"/>
</dbReference>
<feature type="binding site" evidence="2">
    <location>
        <position position="367"/>
    </location>
    <ligand>
        <name>Mn(2+)</name>
        <dbReference type="ChEBI" id="CHEBI:29035"/>
        <label>2</label>
    </ligand>
</feature>
<feature type="binding site" evidence="2">
    <location>
        <position position="161"/>
    </location>
    <ligand>
        <name>Mn(2+)</name>
        <dbReference type="ChEBI" id="CHEBI:29035"/>
        <label>2</label>
    </ligand>
</feature>
<dbReference type="CDD" id="cd03886">
    <property type="entry name" value="M20_Acy1"/>
    <property type="match status" value="1"/>
</dbReference>
<dbReference type="PIRSF" id="PIRSF005962">
    <property type="entry name" value="Pept_M20D_amidohydro"/>
    <property type="match status" value="1"/>
</dbReference>
<keyword evidence="1 4" id="KW-0378">Hydrolase</keyword>
<evidence type="ECO:0000259" key="3">
    <source>
        <dbReference type="Pfam" id="PF07687"/>
    </source>
</evidence>
<feature type="binding site" evidence="2">
    <location>
        <position position="99"/>
    </location>
    <ligand>
        <name>Mn(2+)</name>
        <dbReference type="ChEBI" id="CHEBI:29035"/>
        <label>2</label>
    </ligand>
</feature>
<dbReference type="Gene3D" id="3.40.630.10">
    <property type="entry name" value="Zn peptidases"/>
    <property type="match status" value="1"/>
</dbReference>
<protein>
    <submittedName>
        <fullName evidence="4">N-acyl-L-amino acid amidohydrolase</fullName>
        <ecNumber evidence="4">3.5.1.14</ecNumber>
    </submittedName>
</protein>
<dbReference type="Pfam" id="PF07687">
    <property type="entry name" value="M20_dimer"/>
    <property type="match status" value="1"/>
</dbReference>
<dbReference type="EC" id="3.5.1.14" evidence="4"/>
<comment type="cofactor">
    <cofactor evidence="2">
        <name>Mn(2+)</name>
        <dbReference type="ChEBI" id="CHEBI:29035"/>
    </cofactor>
    <text evidence="2">The Mn(2+) ion enhances activity.</text>
</comment>
<evidence type="ECO:0000256" key="1">
    <source>
        <dbReference type="ARBA" id="ARBA00022801"/>
    </source>
</evidence>
<feature type="domain" description="Peptidase M20 dimerisation" evidence="3">
    <location>
        <begin position="190"/>
        <end position="281"/>
    </location>
</feature>
<dbReference type="SUPFAM" id="SSF53187">
    <property type="entry name" value="Zn-dependent exopeptidases"/>
    <property type="match status" value="1"/>
</dbReference>
<evidence type="ECO:0000256" key="2">
    <source>
        <dbReference type="PIRSR" id="PIRSR005962-1"/>
    </source>
</evidence>
<sequence length="395" mass="43323">MNALTLAKEIADEITGWRRDLHRIPEIGLNLPKTAAYVTARLDEMGISYQLFERHSGIVVLLGKPTGKTIALRADMDALPIKELVESDFKSENEYMHACGHDAHTAMLLGVAKILKAHEDELNGQVKLLFQPAEEGPGGAAPMIEDGVLENPKVDAILALHCDRTPGMGYQNGDMLVKYGNITAADDQIDIRIFGKGGHGAQPHLCVDPVAVAALVINNLQYIISREVKPGKAAVITLATVQAGRGAENIIPDEVYIRGTVRNSDMETRAFVFQRIDEILKGTCMAMRADYELKFDYGYPPVFNEQSMTDGMIATAKNLLGDDKVKLYTEQAMGGEDAGFFYQKVPGCFFRLYNPAPFVDGEIYPGHNARFVLDDSILYEGTALLAQGAVDFLNR</sequence>
<gene>
    <name evidence="4" type="primary">amaA_1</name>
    <name evidence="4" type="ORF">AULFYP135_00491</name>
</gene>
<reference evidence="4" key="1">
    <citation type="submission" date="2019-11" db="EMBL/GenBank/DDBJ databases">
        <authorList>
            <person name="Feng L."/>
        </authorList>
    </citation>
    <scope>NUCLEOTIDE SEQUENCE</scope>
    <source>
        <strain evidence="4">AundefinedLFYP135</strain>
    </source>
</reference>
<dbReference type="GO" id="GO:0050118">
    <property type="term" value="F:N-acetyldiaminopimelate deacetylase activity"/>
    <property type="evidence" value="ECO:0007669"/>
    <property type="project" value="UniProtKB-ARBA"/>
</dbReference>
<name>A0A6N2RL73_9FIRM</name>
<dbReference type="InterPro" id="IPR002933">
    <property type="entry name" value="Peptidase_M20"/>
</dbReference>
<dbReference type="Pfam" id="PF01546">
    <property type="entry name" value="Peptidase_M20"/>
    <property type="match status" value="1"/>
</dbReference>